<sequence length="323" mass="37329">MSDNIYDDVISIGSQGTERVEMMVDIYESVDCVNYQGFRTNKPQPLQQTGSDSKRIRSSRATVCLGLLCVFQMIAIVLFCFYIYSNKTNNTQEMSQFLTNITNLTEEKSKILNKITNLTEEKSKMLNKITNLTEEKSKILNKITNLTEEKNKMLNKITNLTEEKSKMLNKITNLTEERNKILTNITNLTKERDQLQEKNKDEWFYYQSSFYFISSEEKSWSESRRYCSDRGADLIIVNNSEEQDILNKLSGRIAVWIGLTGSGKNRSWTWIDGTNMTTALWSHGEPNEAGGEICAVSHSSEWSDYKCHYSFQWICEKSSLKCH</sequence>
<keyword evidence="1" id="KW-1185">Reference proteome</keyword>
<name>A0A8M9QHF1_DANRE</name>
<dbReference type="KEGG" id="dre:110440085"/>
<reference evidence="2" key="1">
    <citation type="submission" date="2025-08" db="UniProtKB">
        <authorList>
            <consortium name="RefSeq"/>
        </authorList>
    </citation>
    <scope>IDENTIFICATION</scope>
    <source>
        <strain evidence="2">Tuebingen</strain>
        <tissue evidence="2">Fibroblasts and whole tissue</tissue>
    </source>
</reference>
<dbReference type="PANTHER" id="PTHR36866">
    <property type="entry name" value="CHROMOSOME 4 OPEN READING FRAME 50"/>
    <property type="match status" value="1"/>
</dbReference>
<dbReference type="Gene3D" id="1.20.5.400">
    <property type="match status" value="1"/>
</dbReference>
<gene>
    <name evidence="2" type="primary">LOC110440085</name>
</gene>
<organism evidence="1 2">
    <name type="scientific">Danio rerio</name>
    <name type="common">Zebrafish</name>
    <name type="synonym">Brachydanio rerio</name>
    <dbReference type="NCBI Taxonomy" id="7955"/>
    <lineage>
        <taxon>Eukaryota</taxon>
        <taxon>Metazoa</taxon>
        <taxon>Chordata</taxon>
        <taxon>Craniata</taxon>
        <taxon>Vertebrata</taxon>
        <taxon>Euteleostomi</taxon>
        <taxon>Actinopterygii</taxon>
        <taxon>Neopterygii</taxon>
        <taxon>Teleostei</taxon>
        <taxon>Ostariophysi</taxon>
        <taxon>Cypriniformes</taxon>
        <taxon>Danionidae</taxon>
        <taxon>Danioninae</taxon>
        <taxon>Danio</taxon>
    </lineage>
</organism>
<dbReference type="Gene3D" id="1.20.5.1000">
    <property type="entry name" value="arf6 gtpase in complex with a specific effector, jip4"/>
    <property type="match status" value="2"/>
</dbReference>
<dbReference type="AlphaFoldDB" id="A0A8M9QHF1"/>
<proteinExistence type="predicted"/>
<protein>
    <submittedName>
        <fullName evidence="2">Uncharacterized protein</fullName>
    </submittedName>
</protein>
<evidence type="ECO:0000313" key="1">
    <source>
        <dbReference type="Proteomes" id="UP000000437"/>
    </source>
</evidence>
<dbReference type="SUPFAM" id="SSF58104">
    <property type="entry name" value="Methyl-accepting chemotaxis protein (MCP) signaling domain"/>
    <property type="match status" value="2"/>
</dbReference>
<dbReference type="PANTHER" id="PTHR36866:SF1">
    <property type="entry name" value="GENE 1043-RELATED"/>
    <property type="match status" value="1"/>
</dbReference>
<accession>A0A8M9QHF1</accession>
<dbReference type="Proteomes" id="UP000000437">
    <property type="component" value="Chromosome 10"/>
</dbReference>
<dbReference type="RefSeq" id="XP_021335186.3">
    <property type="nucleotide sequence ID" value="XM_021479511.3"/>
</dbReference>
<evidence type="ECO:0000313" key="2">
    <source>
        <dbReference type="RefSeq" id="XP_021335186.3"/>
    </source>
</evidence>
<dbReference type="OrthoDB" id="10255512at2759"/>